<dbReference type="RefSeq" id="WP_130558415.1">
    <property type="nucleotide sequence ID" value="NZ_AP028947.1"/>
</dbReference>
<keyword evidence="3" id="KW-1185">Reference proteome</keyword>
<dbReference type="AlphaFoldDB" id="A0AA86JIN5"/>
<sequence length="147" mass="16266">MNPNTIQSAPEIQAMSRSLSSLSTDENPRPTKRAALDIAQTLSEKTPTEQLVSKCRAIEQDMPGGIHVNSRKALAKFLVENKLSNPQTLNDKHRQLCAWTLLEHVARADQHSDTASSLVHSYIQPGEFGHFMQIAKAATPPARKNTR</sequence>
<gene>
    <name evidence="2" type="ORF">RGQ30_05730</name>
</gene>
<evidence type="ECO:0000313" key="3">
    <source>
        <dbReference type="Proteomes" id="UP001329151"/>
    </source>
</evidence>
<protein>
    <submittedName>
        <fullName evidence="2">Uncharacterized protein</fullName>
    </submittedName>
</protein>
<evidence type="ECO:0000313" key="2">
    <source>
        <dbReference type="EMBL" id="BET25072.1"/>
    </source>
</evidence>
<dbReference type="Proteomes" id="UP001329151">
    <property type="component" value="Chromosome"/>
</dbReference>
<dbReference type="EMBL" id="AP028947">
    <property type="protein sequence ID" value="BET25072.1"/>
    <property type="molecule type" value="Genomic_DNA"/>
</dbReference>
<proteinExistence type="predicted"/>
<feature type="region of interest" description="Disordered" evidence="1">
    <location>
        <begin position="1"/>
        <end position="30"/>
    </location>
</feature>
<dbReference type="KEGG" id="lto:RGQ30_05730"/>
<reference evidence="2 3" key="1">
    <citation type="submission" date="2023-10" db="EMBL/GenBank/DDBJ databases">
        <title>Complete Genome Sequence of Limnobacter thiooxidans CS-K2T, Isolated from freshwater lake sediments in Bavaria, Germany.</title>
        <authorList>
            <person name="Naruki M."/>
            <person name="Watanabe A."/>
            <person name="Warashina T."/>
            <person name="Morita T."/>
            <person name="Arakawa K."/>
        </authorList>
    </citation>
    <scope>NUCLEOTIDE SEQUENCE [LARGE SCALE GENOMIC DNA]</scope>
    <source>
        <strain evidence="2 3">CS-K2</strain>
    </source>
</reference>
<organism evidence="2 3">
    <name type="scientific">Limnobacter thiooxidans</name>
    <dbReference type="NCBI Taxonomy" id="131080"/>
    <lineage>
        <taxon>Bacteria</taxon>
        <taxon>Pseudomonadati</taxon>
        <taxon>Pseudomonadota</taxon>
        <taxon>Betaproteobacteria</taxon>
        <taxon>Burkholderiales</taxon>
        <taxon>Burkholderiaceae</taxon>
        <taxon>Limnobacter</taxon>
    </lineage>
</organism>
<accession>A0AA86JIN5</accession>
<name>A0AA86JIN5_9BURK</name>
<feature type="compositionally biased region" description="Polar residues" evidence="1">
    <location>
        <begin position="1"/>
        <end position="25"/>
    </location>
</feature>
<evidence type="ECO:0000256" key="1">
    <source>
        <dbReference type="SAM" id="MobiDB-lite"/>
    </source>
</evidence>